<evidence type="ECO:0000256" key="1">
    <source>
        <dbReference type="SAM" id="MobiDB-lite"/>
    </source>
</evidence>
<name>A0A151PFZ2_ALLMI</name>
<feature type="domain" description="SEA" evidence="2">
    <location>
        <begin position="46"/>
        <end position="164"/>
    </location>
</feature>
<dbReference type="InterPro" id="IPR000082">
    <property type="entry name" value="SEA_dom"/>
</dbReference>
<dbReference type="Pfam" id="PF01390">
    <property type="entry name" value="SEA"/>
    <property type="match status" value="1"/>
</dbReference>
<feature type="region of interest" description="Disordered" evidence="1">
    <location>
        <begin position="248"/>
        <end position="309"/>
    </location>
</feature>
<evidence type="ECO:0000259" key="2">
    <source>
        <dbReference type="PROSITE" id="PS50024"/>
    </source>
</evidence>
<protein>
    <submittedName>
        <fullName evidence="3">Mucin-17-like</fullName>
    </submittedName>
</protein>
<feature type="region of interest" description="Disordered" evidence="1">
    <location>
        <begin position="321"/>
        <end position="378"/>
    </location>
</feature>
<comment type="caution">
    <text evidence="3">The sequence shown here is derived from an EMBL/GenBank/DDBJ whole genome shotgun (WGS) entry which is preliminary data.</text>
</comment>
<dbReference type="AlphaFoldDB" id="A0A151PFZ2"/>
<feature type="compositionally biased region" description="Basic and acidic residues" evidence="1">
    <location>
        <begin position="248"/>
        <end position="266"/>
    </location>
</feature>
<dbReference type="SUPFAM" id="SSF82671">
    <property type="entry name" value="SEA domain"/>
    <property type="match status" value="1"/>
</dbReference>
<dbReference type="EMBL" id="AKHW03000322">
    <property type="protein sequence ID" value="KYO47929.1"/>
    <property type="molecule type" value="Genomic_DNA"/>
</dbReference>
<dbReference type="SMART" id="SM00200">
    <property type="entry name" value="SEA"/>
    <property type="match status" value="1"/>
</dbReference>
<dbReference type="PROSITE" id="PS50024">
    <property type="entry name" value="SEA"/>
    <property type="match status" value="1"/>
</dbReference>
<evidence type="ECO:0000313" key="3">
    <source>
        <dbReference type="EMBL" id="KYO47929.1"/>
    </source>
</evidence>
<dbReference type="InterPro" id="IPR036364">
    <property type="entry name" value="SEA_dom_sf"/>
</dbReference>
<dbReference type="Gene3D" id="2.10.25.10">
    <property type="entry name" value="Laminin"/>
    <property type="match status" value="1"/>
</dbReference>
<reference evidence="3 4" key="1">
    <citation type="journal article" date="2012" name="Genome Biol.">
        <title>Sequencing three crocodilian genomes to illuminate the evolution of archosaurs and amniotes.</title>
        <authorList>
            <person name="St John J.A."/>
            <person name="Braun E.L."/>
            <person name="Isberg S.R."/>
            <person name="Miles L.G."/>
            <person name="Chong A.Y."/>
            <person name="Gongora J."/>
            <person name="Dalzell P."/>
            <person name="Moran C."/>
            <person name="Bed'hom B."/>
            <person name="Abzhanov A."/>
            <person name="Burgess S.C."/>
            <person name="Cooksey A.M."/>
            <person name="Castoe T.A."/>
            <person name="Crawford N.G."/>
            <person name="Densmore L.D."/>
            <person name="Drew J.C."/>
            <person name="Edwards S.V."/>
            <person name="Faircloth B.C."/>
            <person name="Fujita M.K."/>
            <person name="Greenwold M.J."/>
            <person name="Hoffmann F.G."/>
            <person name="Howard J.M."/>
            <person name="Iguchi T."/>
            <person name="Janes D.E."/>
            <person name="Khan S.Y."/>
            <person name="Kohno S."/>
            <person name="de Koning A.J."/>
            <person name="Lance S.L."/>
            <person name="McCarthy F.M."/>
            <person name="McCormack J.E."/>
            <person name="Merchant M.E."/>
            <person name="Peterson D.G."/>
            <person name="Pollock D.D."/>
            <person name="Pourmand N."/>
            <person name="Raney B.J."/>
            <person name="Roessler K.A."/>
            <person name="Sanford J.R."/>
            <person name="Sawyer R.H."/>
            <person name="Schmidt C.J."/>
            <person name="Triplett E.W."/>
            <person name="Tuberville T.D."/>
            <person name="Venegas-Anaya M."/>
            <person name="Howard J.T."/>
            <person name="Jarvis E.D."/>
            <person name="Guillette L.J.Jr."/>
            <person name="Glenn T.C."/>
            <person name="Green R.E."/>
            <person name="Ray D.A."/>
        </authorList>
    </citation>
    <scope>NUCLEOTIDE SEQUENCE [LARGE SCALE GENOMIC DNA]</scope>
    <source>
        <strain evidence="3">KSC_2009_1</strain>
    </source>
</reference>
<sequence>MPMAPSAPALACQNGGTLVASMCRCPPGLTGQVCEIVINNINVSTVVVAIRVTVTVVNMIFQPSMDEPSSAAYQHFQTNFKQQMGLLYKAVPGYQGLRLLELRNGSIVATHEVLVKLDAGTYNGTYALAQAKVSAVLWNHTCTSDELERLCFQRNATRVTALPFRLAGVCMNPAVAPRQFQPFFEAMWVSGDLMCVSNCSRWHPQHFVCSPHGYCYIHPEGPTCYCEHSDWFWFTGSHCDQGVSKEKHSLSKARMKEEEDKEEGLGKKGAWSPQHTEDEEEEGHGKKGSWWPQHNEEEEDDSSHGRKGTWWPQHEWEWNAGRRGFYSPNPEASSPPGSLVGSGSSHSTDSYVDGFRPALNKVDPSAQTSIAQPHMTKM</sequence>
<dbReference type="Proteomes" id="UP000050525">
    <property type="component" value="Unassembled WGS sequence"/>
</dbReference>
<dbReference type="Gene3D" id="3.30.70.960">
    <property type="entry name" value="SEA domain"/>
    <property type="match status" value="1"/>
</dbReference>
<keyword evidence="4" id="KW-1185">Reference proteome</keyword>
<proteinExistence type="predicted"/>
<dbReference type="STRING" id="8496.A0A151PFZ2"/>
<accession>A0A151PFZ2</accession>
<feature type="compositionally biased region" description="Low complexity" evidence="1">
    <location>
        <begin position="334"/>
        <end position="350"/>
    </location>
</feature>
<gene>
    <name evidence="3" type="ORF">Y1Q_0009047</name>
</gene>
<dbReference type="PANTHER" id="PTHR37999:SF2">
    <property type="entry name" value="MUCIN-17"/>
    <property type="match status" value="1"/>
</dbReference>
<dbReference type="SUPFAM" id="SSF57196">
    <property type="entry name" value="EGF/Laminin"/>
    <property type="match status" value="1"/>
</dbReference>
<dbReference type="InterPro" id="IPR053311">
    <property type="entry name" value="Mucosal_Integrity_Assoc"/>
</dbReference>
<evidence type="ECO:0000313" key="4">
    <source>
        <dbReference type="Proteomes" id="UP000050525"/>
    </source>
</evidence>
<organism evidence="3 4">
    <name type="scientific">Alligator mississippiensis</name>
    <name type="common">American alligator</name>
    <dbReference type="NCBI Taxonomy" id="8496"/>
    <lineage>
        <taxon>Eukaryota</taxon>
        <taxon>Metazoa</taxon>
        <taxon>Chordata</taxon>
        <taxon>Craniata</taxon>
        <taxon>Vertebrata</taxon>
        <taxon>Euteleostomi</taxon>
        <taxon>Archelosauria</taxon>
        <taxon>Archosauria</taxon>
        <taxon>Crocodylia</taxon>
        <taxon>Alligatoridae</taxon>
        <taxon>Alligatorinae</taxon>
        <taxon>Alligator</taxon>
    </lineage>
</organism>
<dbReference type="PANTHER" id="PTHR37999">
    <property type="entry name" value="MUCIN-17"/>
    <property type="match status" value="1"/>
</dbReference>